<keyword evidence="4" id="KW-1185">Reference proteome</keyword>
<dbReference type="Proteomes" id="UP001236500">
    <property type="component" value="Chromosome"/>
</dbReference>
<evidence type="ECO:0000313" key="3">
    <source>
        <dbReference type="EMBL" id="WGL16666.1"/>
    </source>
</evidence>
<keyword evidence="1" id="KW-0472">Membrane</keyword>
<sequence length="135" mass="14891">MSENTLVTAGTFSFPHEAEIARSTLEAEGIAAYVVDAHTINMQWLYSNAMGGVRVKVQAKDLNAAKEILNTDYSPLVDSEIGVEVNEKCSKCGGILEPYTKGRRPAYLVFLLLGFPLFFYQHGFRCVSCGNFTKT</sequence>
<keyword evidence="1" id="KW-1133">Transmembrane helix</keyword>
<organism evidence="3 4">
    <name type="scientific">Microbulbifer bruguierae</name>
    <dbReference type="NCBI Taxonomy" id="3029061"/>
    <lineage>
        <taxon>Bacteria</taxon>
        <taxon>Pseudomonadati</taxon>
        <taxon>Pseudomonadota</taxon>
        <taxon>Gammaproteobacteria</taxon>
        <taxon>Cellvibrionales</taxon>
        <taxon>Microbulbiferaceae</taxon>
        <taxon>Microbulbifer</taxon>
    </lineage>
</organism>
<dbReference type="Pfam" id="PF09413">
    <property type="entry name" value="DUF2007"/>
    <property type="match status" value="1"/>
</dbReference>
<evidence type="ECO:0000256" key="1">
    <source>
        <dbReference type="SAM" id="Phobius"/>
    </source>
</evidence>
<evidence type="ECO:0000259" key="2">
    <source>
        <dbReference type="Pfam" id="PF09413"/>
    </source>
</evidence>
<dbReference type="SUPFAM" id="SSF54913">
    <property type="entry name" value="GlnB-like"/>
    <property type="match status" value="1"/>
</dbReference>
<name>A0ABY8NCL3_9GAMM</name>
<evidence type="ECO:0000313" key="4">
    <source>
        <dbReference type="Proteomes" id="UP001236500"/>
    </source>
</evidence>
<keyword evidence="1" id="KW-0812">Transmembrane</keyword>
<feature type="domain" description="DUF2007" evidence="2">
    <location>
        <begin position="15"/>
        <end position="70"/>
    </location>
</feature>
<dbReference type="InterPro" id="IPR018551">
    <property type="entry name" value="DUF2007"/>
</dbReference>
<proteinExistence type="predicted"/>
<dbReference type="RefSeq" id="WP_280320490.1">
    <property type="nucleotide sequence ID" value="NZ_CP118605.1"/>
</dbReference>
<dbReference type="EMBL" id="CP118605">
    <property type="protein sequence ID" value="WGL16666.1"/>
    <property type="molecule type" value="Genomic_DNA"/>
</dbReference>
<protein>
    <submittedName>
        <fullName evidence="3">DUF2007 domain-containing protein</fullName>
    </submittedName>
</protein>
<accession>A0ABY8NCL3</accession>
<reference evidence="3 4" key="1">
    <citation type="submission" date="2023-02" db="EMBL/GenBank/DDBJ databases">
        <title>Description and genomic characterization of Microbulbifer bruguierae sp. nov., isolated from the sediment of mangrove plant Bruguiera sexangula.</title>
        <authorList>
            <person name="Long M."/>
        </authorList>
    </citation>
    <scope>NUCLEOTIDE SEQUENCE [LARGE SCALE GENOMIC DNA]</scope>
    <source>
        <strain evidence="3 4">H12</strain>
    </source>
</reference>
<gene>
    <name evidence="3" type="ORF">PVT68_18180</name>
</gene>
<dbReference type="Gene3D" id="3.30.70.790">
    <property type="entry name" value="UreE, C-terminal domain"/>
    <property type="match status" value="1"/>
</dbReference>
<feature type="transmembrane region" description="Helical" evidence="1">
    <location>
        <begin position="106"/>
        <end position="124"/>
    </location>
</feature>
<dbReference type="InterPro" id="IPR011322">
    <property type="entry name" value="N-reg_PII-like_a/b"/>
</dbReference>